<name>A0A167VFF4_9HYPO</name>
<comment type="similarity">
    <text evidence="3 15">Belongs to the ALAD family.</text>
</comment>
<evidence type="ECO:0000256" key="13">
    <source>
        <dbReference type="ARBA" id="ARBA00047651"/>
    </source>
</evidence>
<dbReference type="InterPro" id="IPR001731">
    <property type="entry name" value="ALAD"/>
</dbReference>
<sequence length="394" mass="42354">MSFSSLVQDLTLRDAASAGSGAIRRPRADLSTSSTAADDTASAISQRSRATMSYASTAATSVSIAGEISSQLHGGYSHPLARAWQAERQLTRAMLVYPLFISDQDDEETPIPSLPNQQRRGINRLVAFLEPLVHKGLRAVILFGVPLQPGTKDQLGTAADDPQGPVIRGLRLLRQRFPQLYLVADVCLCEYTSHGHCGILRDDGSLHNAMSVDRIADVAVAYARAGAHCVAPSDMNDGRIRAIKLKLIEEGVAHRVLLMSYAAKFAGCLYGPFRDAAGSCPSFGDRTCYQLPPGARGLARRAIVRDIREGADAIMVKPAGQYLDIVSDAKELGKDLPVAAYQVSGEYAMLHAAAKAGVFDLQAAVLESHHSILRAGATIIVSYFTPELLDWLDN</sequence>
<dbReference type="AlphaFoldDB" id="A0A167VFF4"/>
<evidence type="ECO:0000256" key="3">
    <source>
        <dbReference type="ARBA" id="ARBA00008055"/>
    </source>
</evidence>
<dbReference type="Proteomes" id="UP000076874">
    <property type="component" value="Unassembled WGS sequence"/>
</dbReference>
<dbReference type="NCBIfam" id="NF006762">
    <property type="entry name" value="PRK09283.1"/>
    <property type="match status" value="1"/>
</dbReference>
<dbReference type="PROSITE" id="PS00169">
    <property type="entry name" value="D_ALA_DEHYDRATASE"/>
    <property type="match status" value="1"/>
</dbReference>
<dbReference type="CDD" id="cd04824">
    <property type="entry name" value="eu_ALAD_PBGS_cysteine_rich"/>
    <property type="match status" value="1"/>
</dbReference>
<evidence type="ECO:0000256" key="7">
    <source>
        <dbReference type="ARBA" id="ARBA00022723"/>
    </source>
</evidence>
<dbReference type="Pfam" id="PF00490">
    <property type="entry name" value="ALAD"/>
    <property type="match status" value="1"/>
</dbReference>
<keyword evidence="10 14" id="KW-0456">Lyase</keyword>
<dbReference type="Gene3D" id="3.20.20.70">
    <property type="entry name" value="Aldolase class I"/>
    <property type="match status" value="1"/>
</dbReference>
<evidence type="ECO:0000256" key="5">
    <source>
        <dbReference type="ARBA" id="ARBA00012053"/>
    </source>
</evidence>
<dbReference type="PRINTS" id="PR00144">
    <property type="entry name" value="DALDHYDRTASE"/>
</dbReference>
<evidence type="ECO:0000256" key="2">
    <source>
        <dbReference type="ARBA" id="ARBA00004694"/>
    </source>
</evidence>
<evidence type="ECO:0000256" key="1">
    <source>
        <dbReference type="ARBA" id="ARBA00001947"/>
    </source>
</evidence>
<keyword evidence="8" id="KW-0862">Zinc</keyword>
<evidence type="ECO:0000256" key="16">
    <source>
        <dbReference type="SAM" id="MobiDB-lite"/>
    </source>
</evidence>
<keyword evidence="9" id="KW-0350">Heme biosynthesis</keyword>
<dbReference type="InterPro" id="IPR030656">
    <property type="entry name" value="ALAD_AS"/>
</dbReference>
<dbReference type="SMART" id="SM01004">
    <property type="entry name" value="ALAD"/>
    <property type="match status" value="1"/>
</dbReference>
<comment type="function">
    <text evidence="12">Catalyzes an early step in the biosynthesis of tetrapyrroles. Binds two molecules of 5-aminolevulinate per subunit, each at a distinct site, and catalyzes their condensation to form porphobilinogen.</text>
</comment>
<comment type="pathway">
    <text evidence="2">Porphyrin-containing compound metabolism; protoporphyrin-IX biosynthesis; coproporphyrinogen-III from 5-aminolevulinate: step 1/4.</text>
</comment>
<dbReference type="GO" id="GO:0008270">
    <property type="term" value="F:zinc ion binding"/>
    <property type="evidence" value="ECO:0007669"/>
    <property type="project" value="EnsemblFungi"/>
</dbReference>
<feature type="compositionally biased region" description="Low complexity" evidence="16">
    <location>
        <begin position="29"/>
        <end position="43"/>
    </location>
</feature>
<evidence type="ECO:0000256" key="9">
    <source>
        <dbReference type="ARBA" id="ARBA00023133"/>
    </source>
</evidence>
<evidence type="ECO:0000256" key="10">
    <source>
        <dbReference type="ARBA" id="ARBA00023239"/>
    </source>
</evidence>
<comment type="cofactor">
    <cofactor evidence="1">
        <name>Zn(2+)</name>
        <dbReference type="ChEBI" id="CHEBI:29105"/>
    </cofactor>
</comment>
<evidence type="ECO:0000256" key="8">
    <source>
        <dbReference type="ARBA" id="ARBA00022833"/>
    </source>
</evidence>
<comment type="subunit">
    <text evidence="4 14">Homooctamer.</text>
</comment>
<dbReference type="PANTHER" id="PTHR11458:SF0">
    <property type="entry name" value="DELTA-AMINOLEVULINIC ACID DEHYDRATASE"/>
    <property type="match status" value="1"/>
</dbReference>
<gene>
    <name evidence="17" type="ORF">SPI_04096</name>
</gene>
<accession>A0A167VFF4</accession>
<evidence type="ECO:0000256" key="6">
    <source>
        <dbReference type="ARBA" id="ARBA00020771"/>
    </source>
</evidence>
<proteinExistence type="inferred from homology"/>
<evidence type="ECO:0000313" key="18">
    <source>
        <dbReference type="Proteomes" id="UP000076874"/>
    </source>
</evidence>
<dbReference type="GO" id="GO:0004655">
    <property type="term" value="F:porphobilinogen synthase activity"/>
    <property type="evidence" value="ECO:0007669"/>
    <property type="project" value="UniProtKB-EC"/>
</dbReference>
<dbReference type="STRING" id="1081102.A0A167VFF4"/>
<dbReference type="OrthoDB" id="1530at2759"/>
<comment type="caution">
    <text evidence="17">The sequence shown here is derived from an EMBL/GenBank/DDBJ whole genome shotgun (WGS) entry which is preliminary data.</text>
</comment>
<evidence type="ECO:0000256" key="12">
    <source>
        <dbReference type="ARBA" id="ARBA00025628"/>
    </source>
</evidence>
<organism evidence="17 18">
    <name type="scientific">Niveomyces insectorum RCEF 264</name>
    <dbReference type="NCBI Taxonomy" id="1081102"/>
    <lineage>
        <taxon>Eukaryota</taxon>
        <taxon>Fungi</taxon>
        <taxon>Dikarya</taxon>
        <taxon>Ascomycota</taxon>
        <taxon>Pezizomycotina</taxon>
        <taxon>Sordariomycetes</taxon>
        <taxon>Hypocreomycetidae</taxon>
        <taxon>Hypocreales</taxon>
        <taxon>Cordycipitaceae</taxon>
        <taxon>Niveomyces</taxon>
    </lineage>
</organism>
<dbReference type="SUPFAM" id="SSF51569">
    <property type="entry name" value="Aldolase"/>
    <property type="match status" value="1"/>
</dbReference>
<evidence type="ECO:0000256" key="15">
    <source>
        <dbReference type="RuleBase" id="RU004161"/>
    </source>
</evidence>
<dbReference type="InterPro" id="IPR013785">
    <property type="entry name" value="Aldolase_TIM"/>
</dbReference>
<keyword evidence="18" id="KW-1185">Reference proteome</keyword>
<evidence type="ECO:0000313" key="17">
    <source>
        <dbReference type="EMBL" id="OAA62556.1"/>
    </source>
</evidence>
<protein>
    <recommendedName>
        <fullName evidence="6 14">Delta-aminolevulinic acid dehydratase</fullName>
        <ecNumber evidence="5 14">4.2.1.24</ecNumber>
    </recommendedName>
</protein>
<evidence type="ECO:0000256" key="11">
    <source>
        <dbReference type="ARBA" id="ARBA00023244"/>
    </source>
</evidence>
<reference evidence="17 18" key="1">
    <citation type="journal article" date="2016" name="Genome Biol. Evol.">
        <title>Divergent and convergent evolution of fungal pathogenicity.</title>
        <authorList>
            <person name="Shang Y."/>
            <person name="Xiao G."/>
            <person name="Zheng P."/>
            <person name="Cen K."/>
            <person name="Zhan S."/>
            <person name="Wang C."/>
        </authorList>
    </citation>
    <scope>NUCLEOTIDE SEQUENCE [LARGE SCALE GENOMIC DNA]</scope>
    <source>
        <strain evidence="17 18">RCEF 264</strain>
    </source>
</reference>
<dbReference type="FunFam" id="3.20.20.70:FF:000048">
    <property type="entry name" value="Delta-aminolevulinic acid dehydratase"/>
    <property type="match status" value="1"/>
</dbReference>
<dbReference type="GO" id="GO:0005829">
    <property type="term" value="C:cytosol"/>
    <property type="evidence" value="ECO:0007669"/>
    <property type="project" value="TreeGrafter"/>
</dbReference>
<dbReference type="GO" id="GO:0006782">
    <property type="term" value="P:protoporphyrinogen IX biosynthetic process"/>
    <property type="evidence" value="ECO:0007669"/>
    <property type="project" value="UniProtKB-UniPathway"/>
</dbReference>
<dbReference type="PANTHER" id="PTHR11458">
    <property type="entry name" value="DELTA-AMINOLEVULINIC ACID DEHYDRATASE"/>
    <property type="match status" value="1"/>
</dbReference>
<dbReference type="EC" id="4.2.1.24" evidence="5 14"/>
<keyword evidence="11 14" id="KW-0627">Porphyrin biosynthesis</keyword>
<dbReference type="UniPathway" id="UPA00251">
    <property type="reaction ID" value="UER00318"/>
</dbReference>
<feature type="region of interest" description="Disordered" evidence="16">
    <location>
        <begin position="21"/>
        <end position="43"/>
    </location>
</feature>
<comment type="catalytic activity">
    <reaction evidence="13 14">
        <text>2 5-aminolevulinate = porphobilinogen + 2 H2O + H(+)</text>
        <dbReference type="Rhea" id="RHEA:24064"/>
        <dbReference type="ChEBI" id="CHEBI:15377"/>
        <dbReference type="ChEBI" id="CHEBI:15378"/>
        <dbReference type="ChEBI" id="CHEBI:58126"/>
        <dbReference type="ChEBI" id="CHEBI:356416"/>
        <dbReference type="EC" id="4.2.1.24"/>
    </reaction>
</comment>
<keyword evidence="7" id="KW-0479">Metal-binding</keyword>
<evidence type="ECO:0000256" key="4">
    <source>
        <dbReference type="ARBA" id="ARBA00011823"/>
    </source>
</evidence>
<evidence type="ECO:0000256" key="14">
    <source>
        <dbReference type="RuleBase" id="RU000515"/>
    </source>
</evidence>
<dbReference type="EMBL" id="AZHD01000006">
    <property type="protein sequence ID" value="OAA62556.1"/>
    <property type="molecule type" value="Genomic_DNA"/>
</dbReference>